<protein>
    <submittedName>
        <fullName evidence="3">Uncharacterized protein</fullName>
    </submittedName>
</protein>
<keyword evidence="4" id="KW-1185">Reference proteome</keyword>
<dbReference type="EMBL" id="SBIQ01000265">
    <property type="protein sequence ID" value="KAF7682427.1"/>
    <property type="molecule type" value="Genomic_DNA"/>
</dbReference>
<proteinExistence type="predicted"/>
<feature type="transmembrane region" description="Helical" evidence="2">
    <location>
        <begin position="504"/>
        <end position="527"/>
    </location>
</feature>
<name>A0ABQ7HWE7_9MICR</name>
<evidence type="ECO:0000256" key="1">
    <source>
        <dbReference type="SAM" id="Coils"/>
    </source>
</evidence>
<evidence type="ECO:0000313" key="3">
    <source>
        <dbReference type="EMBL" id="KAF7682427.1"/>
    </source>
</evidence>
<feature type="coiled-coil region" evidence="1">
    <location>
        <begin position="191"/>
        <end position="218"/>
    </location>
</feature>
<keyword evidence="2" id="KW-1133">Transmembrane helix</keyword>
<evidence type="ECO:0000256" key="2">
    <source>
        <dbReference type="SAM" id="Phobius"/>
    </source>
</evidence>
<gene>
    <name evidence="3" type="ORF">TCON_2345</name>
</gene>
<keyword evidence="1" id="KW-0175">Coiled coil</keyword>
<dbReference type="Proteomes" id="UP001516464">
    <property type="component" value="Unassembled WGS sequence"/>
</dbReference>
<comment type="caution">
    <text evidence="3">The sequence shown here is derived from an EMBL/GenBank/DDBJ whole genome shotgun (WGS) entry which is preliminary data.</text>
</comment>
<organism evidence="3 4">
    <name type="scientific">Astathelohania contejeani</name>
    <dbReference type="NCBI Taxonomy" id="164912"/>
    <lineage>
        <taxon>Eukaryota</taxon>
        <taxon>Fungi</taxon>
        <taxon>Fungi incertae sedis</taxon>
        <taxon>Microsporidia</taxon>
        <taxon>Astathelohaniidae</taxon>
        <taxon>Astathelohania</taxon>
    </lineage>
</organism>
<keyword evidence="2" id="KW-0472">Membrane</keyword>
<keyword evidence="2" id="KW-0812">Transmembrane</keyword>
<accession>A0ABQ7HWE7</accession>
<evidence type="ECO:0000313" key="4">
    <source>
        <dbReference type="Proteomes" id="UP001516464"/>
    </source>
</evidence>
<sequence length="538" mass="65203">MNILKTQLYCLLIRIMMVKGNEYTLDNIKMLINESIQYFENEINDMQKLLPNKYNFLDETMSKIDLVNKNKTYNLDKLKTEISQIMDLEINQITNLVDVLSKIYEKVEMFLKLILELKIEANIDSIEKIETRTANLYEKTSSLLKEFKCILEFDRKKFYMIKHSQTKWELKEIIEPLLKKRKSSDYIERDYRLIKETLRDLKILIKKLKRDTKQLDEKILERKIKIDDVNVNNKIKKSLFPFINSINEIKNCATNIKNIYDKFKAMNIDEQREINFKNLVILEKSDFDVYYKKILDYKPIFDDLLVYINMGYFSKKEIEYINHYKNICYDLLTEYSTIKKEIIPKLYSIYENEFFMKNLDYILIEAKEEFNNNIQEFDNETKFLIKEIYYINDRLNEIEKSVKISSKQKKIKNEVRFLFDNLNSKIDKFDEIMTNYFFNLNLLYNEYFEIITKKNDLQDDRLKNFIDELDAIKEDCDEYIKSIANKIPRKNQMAYANFCNDSNYIIWESIISVILVFLFLLIIFILYKLNIVKFFIFW</sequence>
<reference evidence="3 4" key="1">
    <citation type="submission" date="2019-01" db="EMBL/GenBank/DDBJ databases">
        <title>Genomes sequencing and comparative genomics of infectious freshwater microsporidia, Cucumispora dikerogammari and Thelohania contejeani.</title>
        <authorList>
            <person name="Cormier A."/>
            <person name="Giraud I."/>
            <person name="Wattier R."/>
            <person name="Teixeira M."/>
            <person name="Grandjean F."/>
            <person name="Rigaud T."/>
            <person name="Cordaux R."/>
        </authorList>
    </citation>
    <scope>NUCLEOTIDE SEQUENCE [LARGE SCALE GENOMIC DNA]</scope>
    <source>
        <strain evidence="3">T1</strain>
        <tissue evidence="3">Spores</tissue>
    </source>
</reference>